<evidence type="ECO:0000313" key="1">
    <source>
        <dbReference type="EMBL" id="BAZ00133.1"/>
    </source>
</evidence>
<dbReference type="KEGG" id="ttq:NIES37_41160"/>
<accession>A0A1Z4N2Z3</accession>
<gene>
    <name evidence="1" type="ORF">NIES37_41160</name>
</gene>
<dbReference type="EMBL" id="AP018248">
    <property type="protein sequence ID" value="BAZ00133.1"/>
    <property type="molecule type" value="Genomic_DNA"/>
</dbReference>
<dbReference type="AlphaFoldDB" id="A0A1Z4N2Z3"/>
<name>A0A1Z4N2Z3_9CYAN</name>
<evidence type="ECO:0000313" key="2">
    <source>
        <dbReference type="Proteomes" id="UP000218785"/>
    </source>
</evidence>
<reference evidence="1 2" key="1">
    <citation type="submission" date="2017-06" db="EMBL/GenBank/DDBJ databases">
        <title>Genome sequencing of cyanobaciteial culture collection at National Institute for Environmental Studies (NIES).</title>
        <authorList>
            <person name="Hirose Y."/>
            <person name="Shimura Y."/>
            <person name="Fujisawa T."/>
            <person name="Nakamura Y."/>
            <person name="Kawachi M."/>
        </authorList>
    </citation>
    <scope>NUCLEOTIDE SEQUENCE [LARGE SCALE GENOMIC DNA]</scope>
    <source>
        <strain evidence="1 2">NIES-37</strain>
    </source>
</reference>
<dbReference type="Proteomes" id="UP000218785">
    <property type="component" value="Chromosome"/>
</dbReference>
<protein>
    <submittedName>
        <fullName evidence="1">Uncharacterized protein</fullName>
    </submittedName>
</protein>
<dbReference type="RefSeq" id="WP_096578796.1">
    <property type="nucleotide sequence ID" value="NZ_CAWNJS010000001.1"/>
</dbReference>
<organism evidence="1 2">
    <name type="scientific">Tolypothrix tenuis PCC 7101</name>
    <dbReference type="NCBI Taxonomy" id="231146"/>
    <lineage>
        <taxon>Bacteria</taxon>
        <taxon>Bacillati</taxon>
        <taxon>Cyanobacteriota</taxon>
        <taxon>Cyanophyceae</taxon>
        <taxon>Nostocales</taxon>
        <taxon>Tolypothrichaceae</taxon>
        <taxon>Tolypothrix</taxon>
    </lineage>
</organism>
<keyword evidence="2" id="KW-1185">Reference proteome</keyword>
<proteinExistence type="predicted"/>
<sequence>MLNDISTSFNKRNRPSLSDKSFDVPLLKAIIYARTQIIDRNNCIKIYLKNTIRTYDSPDKVYSLVDEEFKSVLLYEANLQFSKALYNWSIYKKLVSKGLWSWACVTLYYAQFYCINGLLNIQGNGFSRPILLTSSGEEKEIVFHVYTEDFAADKFIIEMRNYKPHEDVWRQYYNVYKKYKYSISSYHELYQYDVENPFEILEIRHRANYDTAFLFEDFIEYLLPENELEEFALKMQNNIFTTFYTEDEFLKLEYIASLRIKLLFDILHAILGNKNLETIRTDLYLQRKNMLNNIKDDTPVKECFLNWIGENQSII</sequence>